<dbReference type="Proteomes" id="UP000294513">
    <property type="component" value="Unassembled WGS sequence"/>
</dbReference>
<evidence type="ECO:0000256" key="1">
    <source>
        <dbReference type="SAM" id="MobiDB-lite"/>
    </source>
</evidence>
<dbReference type="OrthoDB" id="6200718at2"/>
<sequence length="86" mass="8570">MIGPYGSATRARKGWEPGENAGSASISVPTLRMAVSAPGASGCAVFAHLRKECFGDVPGSGSGVSREAFCGPAERRAGAGRSAAAM</sequence>
<dbReference type="AlphaFoldDB" id="A0A4R4ZI11"/>
<name>A0A4R4ZI11_9ACTN</name>
<accession>A0A4R4ZI11</accession>
<dbReference type="EMBL" id="SMKU01000735">
    <property type="protein sequence ID" value="TDD58308.1"/>
    <property type="molecule type" value="Genomic_DNA"/>
</dbReference>
<keyword evidence="3" id="KW-1185">Reference proteome</keyword>
<dbReference type="RefSeq" id="WP_131903857.1">
    <property type="nucleotide sequence ID" value="NZ_SMKU01000735.1"/>
</dbReference>
<proteinExistence type="predicted"/>
<feature type="region of interest" description="Disordered" evidence="1">
    <location>
        <begin position="1"/>
        <end position="24"/>
    </location>
</feature>
<protein>
    <submittedName>
        <fullName evidence="2">Uncharacterized protein</fullName>
    </submittedName>
</protein>
<organism evidence="2 3">
    <name type="scientific">Actinomadura rubrisoli</name>
    <dbReference type="NCBI Taxonomy" id="2530368"/>
    <lineage>
        <taxon>Bacteria</taxon>
        <taxon>Bacillati</taxon>
        <taxon>Actinomycetota</taxon>
        <taxon>Actinomycetes</taxon>
        <taxon>Streptosporangiales</taxon>
        <taxon>Thermomonosporaceae</taxon>
        <taxon>Actinomadura</taxon>
    </lineage>
</organism>
<evidence type="ECO:0000313" key="3">
    <source>
        <dbReference type="Proteomes" id="UP000294513"/>
    </source>
</evidence>
<comment type="caution">
    <text evidence="2">The sequence shown here is derived from an EMBL/GenBank/DDBJ whole genome shotgun (WGS) entry which is preliminary data.</text>
</comment>
<evidence type="ECO:0000313" key="2">
    <source>
        <dbReference type="EMBL" id="TDD58308.1"/>
    </source>
</evidence>
<reference evidence="2 3" key="1">
    <citation type="submission" date="2019-03" db="EMBL/GenBank/DDBJ databases">
        <title>Draft genome sequences of novel Actinobacteria.</title>
        <authorList>
            <person name="Sahin N."/>
            <person name="Ay H."/>
            <person name="Saygin H."/>
        </authorList>
    </citation>
    <scope>NUCLEOTIDE SEQUENCE [LARGE SCALE GENOMIC DNA]</scope>
    <source>
        <strain evidence="2 3">H3C3</strain>
    </source>
</reference>
<gene>
    <name evidence="2" type="ORF">E1298_47185</name>
</gene>